<dbReference type="PANTHER" id="PTHR22893">
    <property type="entry name" value="NADH OXIDOREDUCTASE-RELATED"/>
    <property type="match status" value="1"/>
</dbReference>
<name>A0ABV0BLB0_9HYPH</name>
<dbReference type="InterPro" id="IPR045247">
    <property type="entry name" value="Oye-like"/>
</dbReference>
<dbReference type="SUPFAM" id="SSF51395">
    <property type="entry name" value="FMN-linked oxidoreductases"/>
    <property type="match status" value="1"/>
</dbReference>
<dbReference type="Pfam" id="PF00724">
    <property type="entry name" value="Oxidored_FMN"/>
    <property type="match status" value="1"/>
</dbReference>
<dbReference type="Gene3D" id="3.20.20.70">
    <property type="entry name" value="Aldolase class I"/>
    <property type="match status" value="1"/>
</dbReference>
<organism evidence="2 3">
    <name type="scientific">Hohaiivirga grylli</name>
    <dbReference type="NCBI Taxonomy" id="3133970"/>
    <lineage>
        <taxon>Bacteria</taxon>
        <taxon>Pseudomonadati</taxon>
        <taxon>Pseudomonadota</taxon>
        <taxon>Alphaproteobacteria</taxon>
        <taxon>Hyphomicrobiales</taxon>
        <taxon>Methylobacteriaceae</taxon>
        <taxon>Hohaiivirga</taxon>
    </lineage>
</organism>
<gene>
    <name evidence="2" type="ORF">WJT86_07910</name>
</gene>
<dbReference type="Proteomes" id="UP001418637">
    <property type="component" value="Unassembled WGS sequence"/>
</dbReference>
<proteinExistence type="predicted"/>
<dbReference type="CDD" id="cd02933">
    <property type="entry name" value="OYE_like_FMN"/>
    <property type="match status" value="1"/>
</dbReference>
<dbReference type="PANTHER" id="PTHR22893:SF91">
    <property type="entry name" value="NADPH DEHYDROGENASE 2-RELATED"/>
    <property type="match status" value="1"/>
</dbReference>
<protein>
    <submittedName>
        <fullName evidence="2">Alkene reductase</fullName>
    </submittedName>
</protein>
<feature type="domain" description="NADH:flavin oxidoreductase/NADH oxidase N-terminal" evidence="1">
    <location>
        <begin position="8"/>
        <end position="338"/>
    </location>
</feature>
<keyword evidence="3" id="KW-1185">Reference proteome</keyword>
<dbReference type="InterPro" id="IPR013785">
    <property type="entry name" value="Aldolase_TIM"/>
</dbReference>
<dbReference type="RefSeq" id="WP_346336999.1">
    <property type="nucleotide sequence ID" value="NZ_JBBYXI010000002.1"/>
</dbReference>
<dbReference type="NCBIfam" id="NF007899">
    <property type="entry name" value="PRK10605.1"/>
    <property type="match status" value="1"/>
</dbReference>
<comment type="caution">
    <text evidence="2">The sequence shown here is derived from an EMBL/GenBank/DDBJ whole genome shotgun (WGS) entry which is preliminary data.</text>
</comment>
<evidence type="ECO:0000259" key="1">
    <source>
        <dbReference type="Pfam" id="PF00724"/>
    </source>
</evidence>
<reference evidence="2 3" key="1">
    <citation type="submission" date="2024-04" db="EMBL/GenBank/DDBJ databases">
        <title>A novel species isolated from cricket.</title>
        <authorList>
            <person name="Wang H.-C."/>
        </authorList>
    </citation>
    <scope>NUCLEOTIDE SEQUENCE [LARGE SCALE GENOMIC DNA]</scope>
    <source>
        <strain evidence="2 3">WL0021</strain>
    </source>
</reference>
<accession>A0ABV0BLB0</accession>
<evidence type="ECO:0000313" key="2">
    <source>
        <dbReference type="EMBL" id="MEN3930981.1"/>
    </source>
</evidence>
<sequence length="368" mass="39968">MAVDAKVLFEPFKMGAIDVKNRIAMAPLTRNRATPGTDAPNELTVEYYRQRATAGLIVTEGAQISQQGQGYIWTPGIYTPEQVKGWSKVTDAVHREGGKIVIQLWHVGRVSHTSLQPNGAAPVAPSAVRAEAKTYIEGGFSATSEPTALTIEQIGAILQDYRQATRNAREAGFDGIEIHGANGYLIDQFLKPSTNKRTDSYGGDIEGRTHFALDVVDVMTSEWDAGHIGIRLSPVSPANGISDPDPQPVFNHLVSELSERNLAFIHVVEGATGGPRDIAPFDYDALRSRFSGAYIANNNYNRAMAIDAIASKRADMVAFGRAFIANPDLVERLRIDAPLNELHRETLYGGGAEGYTDYPTLAQTAEKV</sequence>
<evidence type="ECO:0000313" key="3">
    <source>
        <dbReference type="Proteomes" id="UP001418637"/>
    </source>
</evidence>
<dbReference type="EMBL" id="JBBYXI010000002">
    <property type="protein sequence ID" value="MEN3930981.1"/>
    <property type="molecule type" value="Genomic_DNA"/>
</dbReference>
<dbReference type="InterPro" id="IPR001155">
    <property type="entry name" value="OxRdtase_FMN_N"/>
</dbReference>